<feature type="non-terminal residue" evidence="11">
    <location>
        <position position="1"/>
    </location>
</feature>
<dbReference type="PANTHER" id="PTHR24238">
    <property type="entry name" value="G-PROTEIN COUPLED RECEPTOR"/>
    <property type="match status" value="1"/>
</dbReference>
<evidence type="ECO:0000256" key="5">
    <source>
        <dbReference type="ARBA" id="ARBA00023136"/>
    </source>
</evidence>
<dbReference type="PROSITE" id="PS00237">
    <property type="entry name" value="G_PROTEIN_RECEP_F1_1"/>
    <property type="match status" value="1"/>
</dbReference>
<name>A0ABD0KR38_9CAEN</name>
<accession>A0ABD0KR38</accession>
<dbReference type="Gene3D" id="1.20.1070.10">
    <property type="entry name" value="Rhodopsin 7-helix transmembrane proteins"/>
    <property type="match status" value="1"/>
</dbReference>
<comment type="subcellular location">
    <subcellularLocation>
        <location evidence="1">Membrane</location>
        <topology evidence="1">Multi-pass membrane protein</topology>
    </subcellularLocation>
</comment>
<evidence type="ECO:0000256" key="9">
    <source>
        <dbReference type="SAM" id="Phobius"/>
    </source>
</evidence>
<dbReference type="InterPro" id="IPR000276">
    <property type="entry name" value="GPCR_Rhodpsn"/>
</dbReference>
<dbReference type="Proteomes" id="UP001519460">
    <property type="component" value="Unassembled WGS sequence"/>
</dbReference>
<evidence type="ECO:0000256" key="2">
    <source>
        <dbReference type="ARBA" id="ARBA00022692"/>
    </source>
</evidence>
<keyword evidence="12" id="KW-1185">Reference proteome</keyword>
<feature type="transmembrane region" description="Helical" evidence="9">
    <location>
        <begin position="55"/>
        <end position="76"/>
    </location>
</feature>
<dbReference type="InterPro" id="IPR017452">
    <property type="entry name" value="GPCR_Rhodpsn_7TM"/>
</dbReference>
<keyword evidence="3 9" id="KW-1133">Transmembrane helix</keyword>
<evidence type="ECO:0000256" key="1">
    <source>
        <dbReference type="ARBA" id="ARBA00004141"/>
    </source>
</evidence>
<evidence type="ECO:0000256" key="4">
    <source>
        <dbReference type="ARBA" id="ARBA00023040"/>
    </source>
</evidence>
<evidence type="ECO:0000256" key="7">
    <source>
        <dbReference type="ARBA" id="ARBA00023224"/>
    </source>
</evidence>
<dbReference type="GO" id="GO:0004930">
    <property type="term" value="F:G protein-coupled receptor activity"/>
    <property type="evidence" value="ECO:0007669"/>
    <property type="project" value="UniProtKB-KW"/>
</dbReference>
<reference evidence="11 12" key="1">
    <citation type="journal article" date="2023" name="Sci. Data">
        <title>Genome assembly of the Korean intertidal mud-creeper Batillaria attramentaria.</title>
        <authorList>
            <person name="Patra A.K."/>
            <person name="Ho P.T."/>
            <person name="Jun S."/>
            <person name="Lee S.J."/>
            <person name="Kim Y."/>
            <person name="Won Y.J."/>
        </authorList>
    </citation>
    <scope>NUCLEOTIDE SEQUENCE [LARGE SCALE GENOMIC DNA]</scope>
    <source>
        <strain evidence="11">Wonlab-2016</strain>
    </source>
</reference>
<dbReference type="Pfam" id="PF00001">
    <property type="entry name" value="7tm_1"/>
    <property type="match status" value="1"/>
</dbReference>
<gene>
    <name evidence="11" type="ORF">BaRGS_00019355</name>
</gene>
<dbReference type="AlphaFoldDB" id="A0ABD0KR38"/>
<sequence length="166" mass="18987">RMLNLFRFPHHSVSLRRVTLCSSHPLTPEAEVSTTGRAQDLWRENEAFARTVVPAIVYLVVVMVAGAIGNSLVVYVYSVRFRMTTQHFLIVCLACSDLVICLLAMPTEIADLRFHFNFSSEHACRLLRFVTMFCAIASNFVLVVIAVDRYRRICHPLRRQMSLREA</sequence>
<keyword evidence="6 8" id="KW-0675">Receptor</keyword>
<keyword evidence="5 9" id="KW-0472">Membrane</keyword>
<evidence type="ECO:0000256" key="8">
    <source>
        <dbReference type="RuleBase" id="RU000688"/>
    </source>
</evidence>
<keyword evidence="7 8" id="KW-0807">Transducer</keyword>
<evidence type="ECO:0000256" key="6">
    <source>
        <dbReference type="ARBA" id="ARBA00023170"/>
    </source>
</evidence>
<comment type="caution">
    <text evidence="11">The sequence shown here is derived from an EMBL/GenBank/DDBJ whole genome shotgun (WGS) entry which is preliminary data.</text>
</comment>
<dbReference type="GO" id="GO:0016020">
    <property type="term" value="C:membrane"/>
    <property type="evidence" value="ECO:0007669"/>
    <property type="project" value="UniProtKB-SubCell"/>
</dbReference>
<evidence type="ECO:0000313" key="12">
    <source>
        <dbReference type="Proteomes" id="UP001519460"/>
    </source>
</evidence>
<feature type="domain" description="G-protein coupled receptors family 1 profile" evidence="10">
    <location>
        <begin position="69"/>
        <end position="166"/>
    </location>
</feature>
<dbReference type="PRINTS" id="PR00237">
    <property type="entry name" value="GPCRRHODOPSN"/>
</dbReference>
<dbReference type="SUPFAM" id="SSF81321">
    <property type="entry name" value="Family A G protein-coupled receptor-like"/>
    <property type="match status" value="1"/>
</dbReference>
<feature type="transmembrane region" description="Helical" evidence="9">
    <location>
        <begin position="88"/>
        <end position="106"/>
    </location>
</feature>
<comment type="similarity">
    <text evidence="8">Belongs to the G-protein coupled receptor 1 family.</text>
</comment>
<evidence type="ECO:0000256" key="3">
    <source>
        <dbReference type="ARBA" id="ARBA00022989"/>
    </source>
</evidence>
<feature type="non-terminal residue" evidence="11">
    <location>
        <position position="166"/>
    </location>
</feature>
<organism evidence="11 12">
    <name type="scientific">Batillaria attramentaria</name>
    <dbReference type="NCBI Taxonomy" id="370345"/>
    <lineage>
        <taxon>Eukaryota</taxon>
        <taxon>Metazoa</taxon>
        <taxon>Spiralia</taxon>
        <taxon>Lophotrochozoa</taxon>
        <taxon>Mollusca</taxon>
        <taxon>Gastropoda</taxon>
        <taxon>Caenogastropoda</taxon>
        <taxon>Sorbeoconcha</taxon>
        <taxon>Cerithioidea</taxon>
        <taxon>Batillariidae</taxon>
        <taxon>Batillaria</taxon>
    </lineage>
</organism>
<keyword evidence="2 8" id="KW-0812">Transmembrane</keyword>
<dbReference type="CDD" id="cd00637">
    <property type="entry name" value="7tm_classA_rhodopsin-like"/>
    <property type="match status" value="1"/>
</dbReference>
<feature type="transmembrane region" description="Helical" evidence="9">
    <location>
        <begin position="126"/>
        <end position="147"/>
    </location>
</feature>
<proteinExistence type="inferred from homology"/>
<dbReference type="PROSITE" id="PS50262">
    <property type="entry name" value="G_PROTEIN_RECEP_F1_2"/>
    <property type="match status" value="1"/>
</dbReference>
<keyword evidence="4 8" id="KW-0297">G-protein coupled receptor</keyword>
<dbReference type="PANTHER" id="PTHR24238:SF47">
    <property type="entry name" value="ECDYSTEROIDS_DOPAMINE RECEPTOR-RELATED"/>
    <property type="match status" value="1"/>
</dbReference>
<evidence type="ECO:0000259" key="10">
    <source>
        <dbReference type="PROSITE" id="PS50262"/>
    </source>
</evidence>
<evidence type="ECO:0000313" key="11">
    <source>
        <dbReference type="EMBL" id="KAK7489411.1"/>
    </source>
</evidence>
<protein>
    <recommendedName>
        <fullName evidence="10">G-protein coupled receptors family 1 profile domain-containing protein</fullName>
    </recommendedName>
</protein>
<dbReference type="EMBL" id="JACVVK020000138">
    <property type="protein sequence ID" value="KAK7489411.1"/>
    <property type="molecule type" value="Genomic_DNA"/>
</dbReference>